<feature type="domain" description="Type IV secretion system coupling protein TraD DNA-binding" evidence="7">
    <location>
        <begin position="154"/>
        <end position="536"/>
    </location>
</feature>
<gene>
    <name evidence="8" type="ORF">J0H12_04120</name>
</gene>
<organism evidence="8 9">
    <name type="scientific">Candidatus Paracaedimonas acanthamoebae</name>
    <dbReference type="NCBI Taxonomy" id="244581"/>
    <lineage>
        <taxon>Bacteria</taxon>
        <taxon>Pseudomonadati</taxon>
        <taxon>Pseudomonadota</taxon>
        <taxon>Alphaproteobacteria</taxon>
        <taxon>Holosporales</taxon>
        <taxon>Caedimonadaceae</taxon>
        <taxon>Candidatus Paracaedimonas</taxon>
    </lineage>
</organism>
<evidence type="ECO:0000256" key="4">
    <source>
        <dbReference type="ARBA" id="ARBA00022989"/>
    </source>
</evidence>
<sequence>MGLVHNITRGGQTNIHFISMLRQVLKVSLLCSLLVSFVFYSNKTYNEVPKTYWQSYVKYYTHELNPFLLFVIEDKTTPHRLPQVLKRVAKVNSILEKNLSKGLKAFLVSFSLILLSWLVMGTRQRQKKHNRGNKALSPFKLKWLIKFKRQASDLKIGKLPLINDKETSHILITGTTGSGKSNCFNILVPQVRRRENRAIIVDLTGQYISRFYQKGDLILNPFDMRSVNWNPWADCTLVSHYDMLASGLIPQQKYVSDRFWDNASRSLFSTAMQKLDSLKDHSIHELHRILVTAELNEFESFFKETEAASYTSKEGEKMTLSVRSNLAVQIKSLKYLSDQNKNFSLRKWVQEEEQNNWLFITARPDQRETLKPLISCWLEVAFNAVMSLPPDQQTRLWFMIDELPALQHLPSLPLALAELRKYGGCIMAGIQGMPQISDLYGTAGSQAILDLFNTFIFFRSTDPQTTSWISKVLGEKDETEIVENLSYGANTIRDGVSLNQQTHTKSIVIPTEIQNLKDLEAYIRLPGNYPITKLKMNYQSFPSEKIKSFDTANQ</sequence>
<dbReference type="Pfam" id="PF10412">
    <property type="entry name" value="TrwB_AAD_bind"/>
    <property type="match status" value="1"/>
</dbReference>
<accession>A0A8J7PJ19</accession>
<keyword evidence="8" id="KW-0238">DNA-binding</keyword>
<dbReference type="Gene3D" id="1.10.8.80">
    <property type="entry name" value="Magnesium chelatase subunit I, C-Terminal domain"/>
    <property type="match status" value="1"/>
</dbReference>
<protein>
    <submittedName>
        <fullName evidence="8">Type IV secretion system DNA-binding domain-containing protein</fullName>
    </submittedName>
</protein>
<dbReference type="InterPro" id="IPR019476">
    <property type="entry name" value="T4SS_TraD_DNA-bd"/>
</dbReference>
<dbReference type="Proteomes" id="UP000664414">
    <property type="component" value="Unassembled WGS sequence"/>
</dbReference>
<dbReference type="PANTHER" id="PTHR37937:SF1">
    <property type="entry name" value="CONJUGATIVE TRANSFER: DNA TRANSPORT"/>
    <property type="match status" value="1"/>
</dbReference>
<evidence type="ECO:0000256" key="5">
    <source>
        <dbReference type="ARBA" id="ARBA00023136"/>
    </source>
</evidence>
<evidence type="ECO:0000259" key="7">
    <source>
        <dbReference type="Pfam" id="PF10412"/>
    </source>
</evidence>
<dbReference type="Gene3D" id="3.40.50.300">
    <property type="entry name" value="P-loop containing nucleotide triphosphate hydrolases"/>
    <property type="match status" value="2"/>
</dbReference>
<keyword evidence="5 6" id="KW-0472">Membrane</keyword>
<dbReference type="CDD" id="cd01127">
    <property type="entry name" value="TrwB_TraG_TraD_VirD4"/>
    <property type="match status" value="1"/>
</dbReference>
<reference evidence="8" key="1">
    <citation type="submission" date="2021-02" db="EMBL/GenBank/DDBJ databases">
        <title>Thiocyanate and organic carbon inputs drive convergent selection for specific autotrophic Afipia and Thiobacillus strains within complex microbiomes.</title>
        <authorList>
            <person name="Huddy R.J."/>
            <person name="Sachdeva R."/>
            <person name="Kadzinga F."/>
            <person name="Kantor R.S."/>
            <person name="Harrison S.T.L."/>
            <person name="Banfield J.F."/>
        </authorList>
    </citation>
    <scope>NUCLEOTIDE SEQUENCE</scope>
    <source>
        <strain evidence="8">SCN18_10_11_15_R4_P_38_20</strain>
    </source>
</reference>
<evidence type="ECO:0000256" key="6">
    <source>
        <dbReference type="SAM" id="Phobius"/>
    </source>
</evidence>
<dbReference type="EMBL" id="JAFKGL010000016">
    <property type="protein sequence ID" value="MBN9413090.1"/>
    <property type="molecule type" value="Genomic_DNA"/>
</dbReference>
<dbReference type="InterPro" id="IPR027417">
    <property type="entry name" value="P-loop_NTPase"/>
</dbReference>
<comment type="subcellular location">
    <subcellularLocation>
        <location evidence="1">Cell membrane</location>
        <topology evidence="1">Multi-pass membrane protein</topology>
    </subcellularLocation>
</comment>
<evidence type="ECO:0000256" key="2">
    <source>
        <dbReference type="ARBA" id="ARBA00022475"/>
    </source>
</evidence>
<dbReference type="GO" id="GO:0005886">
    <property type="term" value="C:plasma membrane"/>
    <property type="evidence" value="ECO:0007669"/>
    <property type="project" value="UniProtKB-SubCell"/>
</dbReference>
<feature type="transmembrane region" description="Helical" evidence="6">
    <location>
        <begin position="102"/>
        <end position="121"/>
    </location>
</feature>
<dbReference type="InterPro" id="IPR051539">
    <property type="entry name" value="T4SS-coupling_protein"/>
</dbReference>
<keyword evidence="3 6" id="KW-0812">Transmembrane</keyword>
<evidence type="ECO:0000313" key="8">
    <source>
        <dbReference type="EMBL" id="MBN9413090.1"/>
    </source>
</evidence>
<feature type="transmembrane region" description="Helical" evidence="6">
    <location>
        <begin position="24"/>
        <end position="41"/>
    </location>
</feature>
<dbReference type="PANTHER" id="PTHR37937">
    <property type="entry name" value="CONJUGATIVE TRANSFER: DNA TRANSPORT"/>
    <property type="match status" value="1"/>
</dbReference>
<keyword evidence="2" id="KW-1003">Cell membrane</keyword>
<dbReference type="AlphaFoldDB" id="A0A8J7PJ19"/>
<evidence type="ECO:0000313" key="9">
    <source>
        <dbReference type="Proteomes" id="UP000664414"/>
    </source>
</evidence>
<comment type="caution">
    <text evidence="8">The sequence shown here is derived from an EMBL/GenBank/DDBJ whole genome shotgun (WGS) entry which is preliminary data.</text>
</comment>
<dbReference type="SUPFAM" id="SSF52540">
    <property type="entry name" value="P-loop containing nucleoside triphosphate hydrolases"/>
    <property type="match status" value="1"/>
</dbReference>
<proteinExistence type="predicted"/>
<name>A0A8J7PJ19_9PROT</name>
<keyword evidence="4 6" id="KW-1133">Transmembrane helix</keyword>
<dbReference type="GO" id="GO:0003677">
    <property type="term" value="F:DNA binding"/>
    <property type="evidence" value="ECO:0007669"/>
    <property type="project" value="UniProtKB-KW"/>
</dbReference>
<evidence type="ECO:0000256" key="3">
    <source>
        <dbReference type="ARBA" id="ARBA00022692"/>
    </source>
</evidence>
<evidence type="ECO:0000256" key="1">
    <source>
        <dbReference type="ARBA" id="ARBA00004651"/>
    </source>
</evidence>